<evidence type="ECO:0000256" key="1">
    <source>
        <dbReference type="ARBA" id="ARBA00023015"/>
    </source>
</evidence>
<keyword evidence="2" id="KW-0238">DNA-binding</keyword>
<dbReference type="Proteomes" id="UP000270834">
    <property type="component" value="Unassembled WGS sequence"/>
</dbReference>
<feature type="transmembrane region" description="Helical" evidence="5">
    <location>
        <begin position="180"/>
        <end position="199"/>
    </location>
</feature>
<dbReference type="GO" id="GO:0003700">
    <property type="term" value="F:DNA-binding transcription factor activity"/>
    <property type="evidence" value="ECO:0007669"/>
    <property type="project" value="TreeGrafter"/>
</dbReference>
<sequence>MGRSSLLQLIQISLKRTKKTSKMTLAPRSAQLPDSPHRDSLDPAPTPSSQDQRLLKALATAMVNHPRATMGELAELAGVSRATLNRHCGTREGLKRRLESHARSTLERLTHSAALQRLEPREALRELIREHLAQRDLLALLMFEQNPGRQAGHGDASWQSYVEALDAFFLRGQQKRVFRIDISAATFSELFIVLIYGMVDAERRGRAASAGLSATLEELFLRGASNPAQPASP</sequence>
<dbReference type="EMBL" id="RBSQ01001095">
    <property type="protein sequence ID" value="RMS47870.1"/>
    <property type="molecule type" value="Genomic_DNA"/>
</dbReference>
<evidence type="ECO:0000256" key="4">
    <source>
        <dbReference type="SAM" id="MobiDB-lite"/>
    </source>
</evidence>
<reference evidence="6 7" key="1">
    <citation type="submission" date="2018-08" db="EMBL/GenBank/DDBJ databases">
        <title>Recombination of ecologically and evolutionarily significant loci maintains genetic cohesion in the Pseudomonas syringae species complex.</title>
        <authorList>
            <person name="Dillon M."/>
            <person name="Thakur S."/>
            <person name="Almeida R.N.D."/>
            <person name="Weir B.S."/>
            <person name="Guttman D.S."/>
        </authorList>
    </citation>
    <scope>NUCLEOTIDE SEQUENCE [LARGE SCALE GENOMIC DNA]</scope>
    <source>
        <strain evidence="6 7">ICMP 7846</strain>
    </source>
</reference>
<organism evidence="6 7">
    <name type="scientific">Pseudomonas aeruginosa</name>
    <dbReference type="NCBI Taxonomy" id="287"/>
    <lineage>
        <taxon>Bacteria</taxon>
        <taxon>Pseudomonadati</taxon>
        <taxon>Pseudomonadota</taxon>
        <taxon>Gammaproteobacteria</taxon>
        <taxon>Pseudomonadales</taxon>
        <taxon>Pseudomonadaceae</taxon>
        <taxon>Pseudomonas</taxon>
    </lineage>
</organism>
<evidence type="ECO:0000313" key="7">
    <source>
        <dbReference type="Proteomes" id="UP000270834"/>
    </source>
</evidence>
<name>A0A3M5DED8_PSEAI</name>
<keyword evidence="5" id="KW-0472">Membrane</keyword>
<keyword evidence="5" id="KW-0812">Transmembrane</keyword>
<dbReference type="InterPro" id="IPR050109">
    <property type="entry name" value="HTH-type_TetR-like_transc_reg"/>
</dbReference>
<dbReference type="PANTHER" id="PTHR30055">
    <property type="entry name" value="HTH-TYPE TRANSCRIPTIONAL REGULATOR RUTR"/>
    <property type="match status" value="1"/>
</dbReference>
<dbReference type="PANTHER" id="PTHR30055:SF234">
    <property type="entry name" value="HTH-TYPE TRANSCRIPTIONAL REGULATOR BETI"/>
    <property type="match status" value="1"/>
</dbReference>
<dbReference type="Gene3D" id="1.10.357.10">
    <property type="entry name" value="Tetracycline Repressor, domain 2"/>
    <property type="match status" value="1"/>
</dbReference>
<keyword evidence="1" id="KW-0805">Transcription regulation</keyword>
<dbReference type="AlphaFoldDB" id="A0A3M5DED8"/>
<accession>A0A3M5DED8</accession>
<evidence type="ECO:0008006" key="8">
    <source>
        <dbReference type="Google" id="ProtNLM"/>
    </source>
</evidence>
<proteinExistence type="predicted"/>
<gene>
    <name evidence="6" type="ORF">ALP65_01427</name>
</gene>
<evidence type="ECO:0000256" key="5">
    <source>
        <dbReference type="SAM" id="Phobius"/>
    </source>
</evidence>
<dbReference type="SUPFAM" id="SSF46689">
    <property type="entry name" value="Homeodomain-like"/>
    <property type="match status" value="1"/>
</dbReference>
<dbReference type="InterPro" id="IPR036271">
    <property type="entry name" value="Tet_transcr_reg_TetR-rel_C_sf"/>
</dbReference>
<keyword evidence="3" id="KW-0804">Transcription</keyword>
<dbReference type="SUPFAM" id="SSF48498">
    <property type="entry name" value="Tetracyclin repressor-like, C-terminal domain"/>
    <property type="match status" value="1"/>
</dbReference>
<evidence type="ECO:0000313" key="6">
    <source>
        <dbReference type="EMBL" id="RMS47870.1"/>
    </source>
</evidence>
<dbReference type="InterPro" id="IPR009057">
    <property type="entry name" value="Homeodomain-like_sf"/>
</dbReference>
<protein>
    <recommendedName>
        <fullName evidence="8">Transcriptional regulator</fullName>
    </recommendedName>
</protein>
<feature type="region of interest" description="Disordered" evidence="4">
    <location>
        <begin position="17"/>
        <end position="51"/>
    </location>
</feature>
<dbReference type="GO" id="GO:0000976">
    <property type="term" value="F:transcription cis-regulatory region binding"/>
    <property type="evidence" value="ECO:0007669"/>
    <property type="project" value="TreeGrafter"/>
</dbReference>
<dbReference type="FunFam" id="1.10.357.10:FF:000022">
    <property type="entry name" value="Transcriptional regulator NfxB"/>
    <property type="match status" value="1"/>
</dbReference>
<evidence type="ECO:0000256" key="3">
    <source>
        <dbReference type="ARBA" id="ARBA00023163"/>
    </source>
</evidence>
<comment type="caution">
    <text evidence="6">The sequence shown here is derived from an EMBL/GenBank/DDBJ whole genome shotgun (WGS) entry which is preliminary data.</text>
</comment>
<evidence type="ECO:0000256" key="2">
    <source>
        <dbReference type="ARBA" id="ARBA00023125"/>
    </source>
</evidence>
<keyword evidence="5" id="KW-1133">Transmembrane helix</keyword>